<keyword evidence="15" id="KW-0576">Peroxisome</keyword>
<comment type="catalytic activity">
    <reaction evidence="16">
        <text>a very long-chain fatty acid + ATP + CoA = a very long-chain fatty acyl-CoA + AMP + diphosphate</text>
        <dbReference type="Rhea" id="RHEA:54536"/>
        <dbReference type="ChEBI" id="CHEBI:30616"/>
        <dbReference type="ChEBI" id="CHEBI:33019"/>
        <dbReference type="ChEBI" id="CHEBI:57287"/>
        <dbReference type="ChEBI" id="CHEBI:58950"/>
        <dbReference type="ChEBI" id="CHEBI:138261"/>
        <dbReference type="ChEBI" id="CHEBI:456215"/>
    </reaction>
</comment>
<comment type="similarity">
    <text evidence="4">Belongs to the ATP-dependent AMP-binding enzyme family.</text>
</comment>
<reference evidence="21" key="1">
    <citation type="submission" date="2023-03" db="EMBL/GenBank/DDBJ databases">
        <title>Emydomyces testavorans Genome Sequence.</title>
        <authorList>
            <person name="Hoyer L."/>
        </authorList>
    </citation>
    <scope>NUCLEOTIDE SEQUENCE</scope>
    <source>
        <strain evidence="21">16-2883</strain>
    </source>
</reference>
<dbReference type="GO" id="GO:0005778">
    <property type="term" value="C:peroxisomal membrane"/>
    <property type="evidence" value="ECO:0007669"/>
    <property type="project" value="UniProtKB-SubCell"/>
</dbReference>
<keyword evidence="12" id="KW-1133">Transmembrane helix</keyword>
<keyword evidence="7" id="KW-0436">Ligase</keyword>
<comment type="function">
    <text evidence="17">Acyl-CoA synthetase required for both the import of long chain fatty acids (LCFAs) (C14-C18) and the activation very long chain fatty acids (VLCFAs) (C20-C26) by esterification of the fatty acids into metabolically active CoA-thioesters for subsequent degradation or incorporation into phospholipids. The transport and fatty acyl-CoA synthetase activities are genetically separable and are thus independent activities. Esterifies VLCFAs in the peroxisome matrix. The VLCFAs are actively transported into peroxisomes by a PXA1-PXA2 heterodimeric transporter in the peroxisomal membrane.</text>
</comment>
<dbReference type="GO" id="GO:0005811">
    <property type="term" value="C:lipid droplet"/>
    <property type="evidence" value="ECO:0007669"/>
    <property type="project" value="UniProtKB-SubCell"/>
</dbReference>
<dbReference type="GO" id="GO:0044539">
    <property type="term" value="P:long-chain fatty acid import into cell"/>
    <property type="evidence" value="ECO:0007669"/>
    <property type="project" value="TreeGrafter"/>
</dbReference>
<dbReference type="SUPFAM" id="SSF56801">
    <property type="entry name" value="Acetyl-CoA synthetase-like"/>
    <property type="match status" value="1"/>
</dbReference>
<dbReference type="GO" id="GO:0005524">
    <property type="term" value="F:ATP binding"/>
    <property type="evidence" value="ECO:0007669"/>
    <property type="project" value="UniProtKB-KW"/>
</dbReference>
<evidence type="ECO:0000256" key="12">
    <source>
        <dbReference type="ARBA" id="ARBA00022989"/>
    </source>
</evidence>
<evidence type="ECO:0000313" key="21">
    <source>
        <dbReference type="EMBL" id="WEW54858.1"/>
    </source>
</evidence>
<gene>
    <name evidence="21" type="primary">FAT1_1</name>
    <name evidence="21" type="ORF">PRK78_000284</name>
</gene>
<dbReference type="AlphaFoldDB" id="A0AAF0DAU3"/>
<dbReference type="Pfam" id="PF00501">
    <property type="entry name" value="AMP-binding"/>
    <property type="match status" value="1"/>
</dbReference>
<comment type="subcellular location">
    <subcellularLocation>
        <location evidence="3">Cell membrane</location>
        <topology evidence="3">Multi-pass membrane protein</topology>
    </subcellularLocation>
    <subcellularLocation>
        <location evidence="1">Lipid droplet</location>
    </subcellularLocation>
    <subcellularLocation>
        <location evidence="2">Peroxisome membrane</location>
        <topology evidence="2">Multi-pass membrane protein</topology>
    </subcellularLocation>
</comment>
<dbReference type="InterPro" id="IPR020845">
    <property type="entry name" value="AMP-binding_CS"/>
</dbReference>
<evidence type="ECO:0000256" key="11">
    <source>
        <dbReference type="ARBA" id="ARBA00022840"/>
    </source>
</evidence>
<dbReference type="GO" id="GO:0009898">
    <property type="term" value="C:cytoplasmic side of plasma membrane"/>
    <property type="evidence" value="ECO:0007669"/>
    <property type="project" value="TreeGrafter"/>
</dbReference>
<keyword evidence="22" id="KW-1185">Reference proteome</keyword>
<dbReference type="InterPro" id="IPR045851">
    <property type="entry name" value="AMP-bd_C_sf"/>
</dbReference>
<dbReference type="GO" id="GO:0004467">
    <property type="term" value="F:long-chain fatty acid-CoA ligase activity"/>
    <property type="evidence" value="ECO:0007669"/>
    <property type="project" value="TreeGrafter"/>
</dbReference>
<evidence type="ECO:0000256" key="16">
    <source>
        <dbReference type="ARBA" id="ARBA00051585"/>
    </source>
</evidence>
<evidence type="ECO:0000256" key="14">
    <source>
        <dbReference type="ARBA" id="ARBA00023136"/>
    </source>
</evidence>
<dbReference type="PANTHER" id="PTHR43107:SF6">
    <property type="entry name" value="ACYL-COA SYNTHETASE FAMILY PROTEIN (CEFD1), PUTATIVE (AFU_ORTHOLOGUE AFUA_6G03630)-RELATED"/>
    <property type="match status" value="1"/>
</dbReference>
<keyword evidence="13" id="KW-0445">Lipid transport</keyword>
<organism evidence="21 22">
    <name type="scientific">Emydomyces testavorans</name>
    <dbReference type="NCBI Taxonomy" id="2070801"/>
    <lineage>
        <taxon>Eukaryota</taxon>
        <taxon>Fungi</taxon>
        <taxon>Dikarya</taxon>
        <taxon>Ascomycota</taxon>
        <taxon>Pezizomycotina</taxon>
        <taxon>Eurotiomycetes</taxon>
        <taxon>Eurotiomycetidae</taxon>
        <taxon>Onygenales</taxon>
        <taxon>Nannizziopsiaceae</taxon>
        <taxon>Emydomyces</taxon>
    </lineage>
</organism>
<dbReference type="PROSITE" id="PS00455">
    <property type="entry name" value="AMP_BINDING"/>
    <property type="match status" value="1"/>
</dbReference>
<evidence type="ECO:0000256" key="13">
    <source>
        <dbReference type="ARBA" id="ARBA00023055"/>
    </source>
</evidence>
<dbReference type="FunFam" id="3.40.50.12780:FF:000019">
    <property type="entry name" value="Long-chain fatty acid transporter"/>
    <property type="match status" value="1"/>
</dbReference>
<keyword evidence="5" id="KW-0813">Transport</keyword>
<evidence type="ECO:0000256" key="4">
    <source>
        <dbReference type="ARBA" id="ARBA00006432"/>
    </source>
</evidence>
<dbReference type="InterPro" id="IPR042099">
    <property type="entry name" value="ANL_N_sf"/>
</dbReference>
<dbReference type="PANTHER" id="PTHR43107">
    <property type="entry name" value="LONG-CHAIN FATTY ACID TRANSPORT PROTEIN"/>
    <property type="match status" value="1"/>
</dbReference>
<evidence type="ECO:0000256" key="7">
    <source>
        <dbReference type="ARBA" id="ARBA00022598"/>
    </source>
</evidence>
<keyword evidence="11" id="KW-0067">ATP-binding</keyword>
<dbReference type="InterPro" id="IPR000873">
    <property type="entry name" value="AMP-dep_synth/lig_dom"/>
</dbReference>
<evidence type="ECO:0000256" key="5">
    <source>
        <dbReference type="ARBA" id="ARBA00022448"/>
    </source>
</evidence>
<evidence type="ECO:0000256" key="1">
    <source>
        <dbReference type="ARBA" id="ARBA00004502"/>
    </source>
</evidence>
<dbReference type="Gene3D" id="3.40.50.12780">
    <property type="entry name" value="N-terminal domain of ligase-like"/>
    <property type="match status" value="1"/>
</dbReference>
<protein>
    <recommendedName>
        <fullName evidence="18">Very long-chain fatty acid transport protein</fullName>
    </recommendedName>
    <alternativeName>
        <fullName evidence="19">Very-long-chain acyl-CoA synthetase</fullName>
    </alternativeName>
</protein>
<evidence type="ECO:0000256" key="3">
    <source>
        <dbReference type="ARBA" id="ARBA00004651"/>
    </source>
</evidence>
<dbReference type="EMBL" id="CP120627">
    <property type="protein sequence ID" value="WEW54858.1"/>
    <property type="molecule type" value="Genomic_DNA"/>
</dbReference>
<keyword evidence="14" id="KW-0472">Membrane</keyword>
<evidence type="ECO:0000256" key="18">
    <source>
        <dbReference type="ARBA" id="ARBA00068795"/>
    </source>
</evidence>
<dbReference type="Gene3D" id="3.30.300.30">
    <property type="match status" value="1"/>
</dbReference>
<keyword evidence="9" id="KW-0812">Transmembrane</keyword>
<dbReference type="GO" id="GO:0005324">
    <property type="term" value="F:long-chain fatty acid transmembrane transporter activity"/>
    <property type="evidence" value="ECO:0007669"/>
    <property type="project" value="TreeGrafter"/>
</dbReference>
<evidence type="ECO:0000313" key="22">
    <source>
        <dbReference type="Proteomes" id="UP001219355"/>
    </source>
</evidence>
<keyword evidence="10" id="KW-0547">Nucleotide-binding</keyword>
<dbReference type="Proteomes" id="UP001219355">
    <property type="component" value="Chromosome 1"/>
</dbReference>
<evidence type="ECO:0000256" key="17">
    <source>
        <dbReference type="ARBA" id="ARBA00060276"/>
    </source>
</evidence>
<evidence type="ECO:0000256" key="2">
    <source>
        <dbReference type="ARBA" id="ARBA00004585"/>
    </source>
</evidence>
<evidence type="ECO:0000259" key="20">
    <source>
        <dbReference type="Pfam" id="PF00501"/>
    </source>
</evidence>
<feature type="domain" description="AMP-dependent synthetase/ligase" evidence="20">
    <location>
        <begin position="61"/>
        <end position="442"/>
    </location>
</feature>
<evidence type="ECO:0000256" key="9">
    <source>
        <dbReference type="ARBA" id="ARBA00022692"/>
    </source>
</evidence>
<evidence type="ECO:0000256" key="15">
    <source>
        <dbReference type="ARBA" id="ARBA00023140"/>
    </source>
</evidence>
<evidence type="ECO:0000256" key="19">
    <source>
        <dbReference type="ARBA" id="ARBA00078285"/>
    </source>
</evidence>
<evidence type="ECO:0000256" key="8">
    <source>
        <dbReference type="ARBA" id="ARBA00022677"/>
    </source>
</evidence>
<keyword evidence="8" id="KW-0551">Lipid droplet</keyword>
<evidence type="ECO:0000256" key="10">
    <source>
        <dbReference type="ARBA" id="ARBA00022741"/>
    </source>
</evidence>
<sequence>MTLTAETDTAAVLASVAAGAAYLDAKLYISKDLNQLARAKRGQNNFLKAVAQSRASGFFLFEDKVQRYSEAQCIWSRAGEYTWRQAYERVCQYAHFFLNLGVQPKEYVAVYLYNSPEFLFTWMGLLAIGAAPSLINYNLAAEALVHCVTLSGTRFLLCDEATDCVARVENISDALANLGVTTIILSSSIRQGIAELPTKRPPVDFFHSKDVLPFALMFTSGTTGLPKAFPLSVDRNYPSASLTSKTFGQKVGPTGDRTYYCIPMYHGTGGIAAMNDLMSGISVAIAKKFSLSRFWRDCIDSQSTVFVYVGETVRYLLSAPPSGNDRKHKIRLIWGNGLAPDIWEKFQSRFGVPDIGEFFASTEGVMTLVNHYRSGFGLGAVGHHGWLLRKKYADIYVPVETDMETGDIWRSPESGFARRVPYQEGGEILVRLPSKSAWRGYWKADEATEKKLVRDVFHQGDLFYRTGDALRRDADGFWYFMDRLGDTYRWKGENVSTTEVSQVFGTFNGMLEANVYGVKLPNHDGRAGCAAVVLDTTPDTFPWAALTAHLRSKLPFYAIPVFIRVRKQIGSMNTDNNKHNKVPLRLEGVNVEMLGKKVPGGNEDVVYWLPPKATQYVPFTKQHWQGLSSAEVRL</sequence>
<name>A0AAF0DAU3_9EURO</name>
<accession>A0AAF0DAU3</accession>
<evidence type="ECO:0000256" key="6">
    <source>
        <dbReference type="ARBA" id="ARBA00022475"/>
    </source>
</evidence>
<proteinExistence type="inferred from homology"/>
<keyword evidence="6" id="KW-1003">Cell membrane</keyword>